<dbReference type="Proteomes" id="UP000640052">
    <property type="component" value="Unassembled WGS sequence"/>
</dbReference>
<dbReference type="InterPro" id="IPR036471">
    <property type="entry name" value="Colicin_D_sf"/>
</dbReference>
<organism evidence="1 2">
    <name type="scientific">Acrocarpospora phusangensis</name>
    <dbReference type="NCBI Taxonomy" id="1070424"/>
    <lineage>
        <taxon>Bacteria</taxon>
        <taxon>Bacillati</taxon>
        <taxon>Actinomycetota</taxon>
        <taxon>Actinomycetes</taxon>
        <taxon>Streptosporangiales</taxon>
        <taxon>Streptosporangiaceae</taxon>
        <taxon>Acrocarpospora</taxon>
    </lineage>
</organism>
<accession>A0A919UT56</accession>
<evidence type="ECO:0000313" key="2">
    <source>
        <dbReference type="Proteomes" id="UP000640052"/>
    </source>
</evidence>
<dbReference type="AlphaFoldDB" id="A0A919UT56"/>
<reference evidence="1" key="1">
    <citation type="submission" date="2021-01" db="EMBL/GenBank/DDBJ databases">
        <title>Whole genome shotgun sequence of Acrocarpospora phusangensis NBRC 108782.</title>
        <authorList>
            <person name="Komaki H."/>
            <person name="Tamura T."/>
        </authorList>
    </citation>
    <scope>NUCLEOTIDE SEQUENCE</scope>
    <source>
        <strain evidence="1">NBRC 108782</strain>
    </source>
</reference>
<gene>
    <name evidence="1" type="ORF">Aph01nite_54350</name>
</gene>
<keyword evidence="2" id="KW-1185">Reference proteome</keyword>
<sequence>MTRDGDPQDWRRLRLAWACPAQVPSGTGVARQFELMNLLVQGKISTPAFARDWLSARRTSLDNGERLRESFERAMNNVFYLLDNYSIDPSLRNPSDVSDEALIEGVRYALEDLSALDGKYRDS</sequence>
<proteinExistence type="predicted"/>
<evidence type="ECO:0008006" key="3">
    <source>
        <dbReference type="Google" id="ProtNLM"/>
    </source>
</evidence>
<dbReference type="EMBL" id="BOOA01000050">
    <property type="protein sequence ID" value="GIH27125.1"/>
    <property type="molecule type" value="Genomic_DNA"/>
</dbReference>
<evidence type="ECO:0000313" key="1">
    <source>
        <dbReference type="EMBL" id="GIH27125.1"/>
    </source>
</evidence>
<protein>
    <recommendedName>
        <fullName evidence="3">Colicin D immunity protein domain-containing protein</fullName>
    </recommendedName>
</protein>
<name>A0A919UT56_9ACTN</name>
<comment type="caution">
    <text evidence="1">The sequence shown here is derived from an EMBL/GenBank/DDBJ whole genome shotgun (WGS) entry which is preliminary data.</text>
</comment>
<dbReference type="Gene3D" id="1.20.120.650">
    <property type="entry name" value="Colicin D"/>
    <property type="match status" value="1"/>
</dbReference>